<dbReference type="GO" id="GO:0038202">
    <property type="term" value="P:TORC1 signaling"/>
    <property type="evidence" value="ECO:0007669"/>
    <property type="project" value="TreeGrafter"/>
</dbReference>
<dbReference type="PANTHER" id="PTHR11139:SF9">
    <property type="entry name" value="SERINE_THREONINE-PROTEIN KINASE MTOR"/>
    <property type="match status" value="1"/>
</dbReference>
<dbReference type="FunFam" id="3.30.1010.10:FF:000006">
    <property type="entry name" value="Serine/threonine-protein kinase TOR"/>
    <property type="match status" value="1"/>
</dbReference>
<dbReference type="PROSITE" id="PS50290">
    <property type="entry name" value="PI3_4_KINASE_3"/>
    <property type="match status" value="1"/>
</dbReference>
<dbReference type="Pfam" id="PF23593">
    <property type="entry name" value="HEAT_ATR"/>
    <property type="match status" value="1"/>
</dbReference>
<evidence type="ECO:0000313" key="14">
    <source>
        <dbReference type="EMBL" id="KLO18342.1"/>
    </source>
</evidence>
<dbReference type="PANTHER" id="PTHR11139">
    <property type="entry name" value="ATAXIA TELANGIECTASIA MUTATED ATM -RELATED"/>
    <property type="match status" value="1"/>
</dbReference>
<dbReference type="GO" id="GO:0005634">
    <property type="term" value="C:nucleus"/>
    <property type="evidence" value="ECO:0007669"/>
    <property type="project" value="TreeGrafter"/>
</dbReference>
<evidence type="ECO:0000256" key="1">
    <source>
        <dbReference type="ARBA" id="ARBA00011031"/>
    </source>
</evidence>
<keyword evidence="9" id="KW-0723">Serine/threonine-protein kinase</keyword>
<dbReference type="Pfam" id="PF08771">
    <property type="entry name" value="FRB_dom"/>
    <property type="match status" value="1"/>
</dbReference>
<keyword evidence="3" id="KW-0677">Repeat</keyword>
<dbReference type="SUPFAM" id="SSF47212">
    <property type="entry name" value="FKBP12-rapamycin-binding domain of FKBP-rapamycin-associated protein (FRAP)"/>
    <property type="match status" value="1"/>
</dbReference>
<dbReference type="SMART" id="SM01345">
    <property type="entry name" value="Rapamycin_bind"/>
    <property type="match status" value="1"/>
</dbReference>
<dbReference type="PROSITE" id="PS00915">
    <property type="entry name" value="PI3_4_KINASE_1"/>
    <property type="match status" value="1"/>
</dbReference>
<dbReference type="InterPro" id="IPR018936">
    <property type="entry name" value="PI3/4_kinase_CS"/>
</dbReference>
<gene>
    <name evidence="14" type="ORF">SCHPADRAFT_845044</name>
</gene>
<dbReference type="FunCoup" id="A0A0H2S325">
    <property type="interactions" value="575"/>
</dbReference>
<dbReference type="InterPro" id="IPR011989">
    <property type="entry name" value="ARM-like"/>
</dbReference>
<keyword evidence="15" id="KW-1185">Reference proteome</keyword>
<proteinExistence type="inferred from homology"/>
<evidence type="ECO:0000259" key="12">
    <source>
        <dbReference type="PROSITE" id="PS51189"/>
    </source>
</evidence>
<dbReference type="Pfam" id="PF11865">
    <property type="entry name" value="mTOR_dom"/>
    <property type="match status" value="1"/>
</dbReference>
<reference evidence="14 15" key="1">
    <citation type="submission" date="2015-04" db="EMBL/GenBank/DDBJ databases">
        <title>Complete genome sequence of Schizopora paradoxa KUC8140, a cosmopolitan wood degrader in East Asia.</title>
        <authorList>
            <consortium name="DOE Joint Genome Institute"/>
            <person name="Min B."/>
            <person name="Park H."/>
            <person name="Jang Y."/>
            <person name="Kim J.-J."/>
            <person name="Kim K.H."/>
            <person name="Pangilinan J."/>
            <person name="Lipzen A."/>
            <person name="Riley R."/>
            <person name="Grigoriev I.V."/>
            <person name="Spatafora J.W."/>
            <person name="Choi I.-G."/>
        </authorList>
    </citation>
    <scope>NUCLEOTIDE SEQUENCE [LARGE SCALE GENOMIC DNA]</scope>
    <source>
        <strain evidence="14 15">KUC8140</strain>
    </source>
</reference>
<dbReference type="InterPro" id="IPR024585">
    <property type="entry name" value="mTOR_dom"/>
</dbReference>
<evidence type="ECO:0000259" key="13">
    <source>
        <dbReference type="PROSITE" id="PS51190"/>
    </source>
</evidence>
<dbReference type="Pfam" id="PF02260">
    <property type="entry name" value="FATC"/>
    <property type="match status" value="1"/>
</dbReference>
<dbReference type="GO" id="GO:0005737">
    <property type="term" value="C:cytoplasm"/>
    <property type="evidence" value="ECO:0007669"/>
    <property type="project" value="TreeGrafter"/>
</dbReference>
<dbReference type="InterPro" id="IPR016024">
    <property type="entry name" value="ARM-type_fold"/>
</dbReference>
<dbReference type="PROSITE" id="PS00916">
    <property type="entry name" value="PI3_4_KINASE_2"/>
    <property type="match status" value="1"/>
</dbReference>
<dbReference type="GO" id="GO:0016242">
    <property type="term" value="P:negative regulation of macroautophagy"/>
    <property type="evidence" value="ECO:0007669"/>
    <property type="project" value="TreeGrafter"/>
</dbReference>
<dbReference type="Proteomes" id="UP000053477">
    <property type="component" value="Unassembled WGS sequence"/>
</dbReference>
<dbReference type="PROSITE" id="PS51190">
    <property type="entry name" value="FATC"/>
    <property type="match status" value="1"/>
</dbReference>
<dbReference type="Gene3D" id="1.10.1070.11">
    <property type="entry name" value="Phosphatidylinositol 3-/4-kinase, catalytic domain"/>
    <property type="match status" value="1"/>
</dbReference>
<keyword evidence="2 9" id="KW-0808">Transferase</keyword>
<dbReference type="PROSITE" id="PS51189">
    <property type="entry name" value="FAT"/>
    <property type="match status" value="1"/>
</dbReference>
<evidence type="ECO:0000256" key="7">
    <source>
        <dbReference type="ARBA" id="ARBA00047899"/>
    </source>
</evidence>
<dbReference type="SUPFAM" id="SSF48371">
    <property type="entry name" value="ARM repeat"/>
    <property type="match status" value="2"/>
</dbReference>
<dbReference type="EC" id="2.7.11.1" evidence="9"/>
<name>A0A0H2S325_9AGAM</name>
<dbReference type="InterPro" id="IPR003152">
    <property type="entry name" value="FATC_dom"/>
</dbReference>
<sequence>MGLLLTPSSDAPASFEELDLLFAGFKSEDEVIRRQYVDEIEKHVQILIRELPPDDVQKLWEVDISRRLAKLISGQSSAEKLGGLDVVSRLTSVVENEGLDPKRNLPRLYNCAKTVLPSTEFRVMDEAAVALGKIIRIGGPLFGEAFMDFEVPGSLQFLSTNNAEGRYAGILVLNYLARHNSAVFYPHITLVMDKLLPPLKDIDFRVRKAAFGLLGNCLHILLRLEKGPVAYNAMSKILQEGRLGLKSQYNSVEVVHGSLLVCKALFEYAGKFMTISYFETSEMIMKFRDHKDALIRQTVINFIAVLAKYDVRKFSDHIFHRAMEHLQRQLAKPTERSAAFVAIGQIAVCVGSEMSIFLNPVMQRIKYELQQRGKKYAMSDEPLFQCLELLVVAVGSKLTNYIRDLLDLLSESQVTKTFVAAMEAITQHIRHLRRDIQILLLDIISVTLSGQIYKPPGTPLRYSRLDIQNTSNLVHQVHERKSSEQICLALDTIRTFDFDGFVLNELVRRCALRYLEDDDAQVRFAAVQTIINLFARDPISLQDDVPSIEIVCGVIHKLLIVAVTDPDPVIRQAVFKSLGERFDRHLSQTENMRSLFLAINDEVFDIRIAAVKVLGRLAHRNPAPIMPSLRKALIQMMAELHLSNSIQTREECSQLLKTVIQNTRRLIKPYAVPMFVPLLDRATGPNTTIAANIMDCIGELSVVAAEDAIAYVPSLMKIIIAQLSEPVSAKRNAALHALGRLCSSTGYVIDPLVDYPELSPTLYRIMKAESSSAVRRDVLRVLGILGALDPYRQQSMQQEISTKQISAASRSPATEPPSSTSSHDQYFQAVVMKALLEAMEDSSLNHIHHIVIESIMTLFRSLGLECVSYLPQVFPALTEGTKTARYKEYYLSSLTALIDIVKEHVRNYVPQICSLVTTLWNTTSAHQHLISVVEALGKALDAGFKPYMGEILPYILRVFDDEATSEKKSNAQMKAFDALLTFGLNLEEYLHLTIPAIVKVFERGGTIALRKRAVQTIEGLTRRVNLADHASRIIHPLSRTLSATMNAELRQVVIDLLCALVMQAQDDFIVFVPSISKVLKRCNISNARYEGLVRKLLNGEHVAEDNAVVDLWCSDIISTPTASVPPKLTINPKKLKESWNLSNVSSEEDWDRWFSQFSQELIRQSPSHVLRACTTVVSEHPPFALALFNAAFLSCWSELELYGSYYKDDFATSIQSALSSPSTSKELSFRLLNLCEFMSRCGDLVLGDRAIGQYAMTLKAYAKALHYKELGYFSETSPSMSLIEELVEINTRLQQHDAAFGLITVANERGGTSQHLEWYERLHKWKFALAEYEKRMRENPHQPGIILGMIRCLHALGEWDRLAECVEGHWENATVEEQQEMAGMGAAAAWSLSEWDSMADYTAVMPDDAPFGSFYKAILAVHNEDFGQATRDIGRARDLLAQEFTTGVEESRTRTYDVMIRAQLLSELEEIMQYKEYADQPERQESMKRTWMKRLHGCQREVESWQRILQVRSMVLSPGEDTAVWIKFANICRKSDRMMLAEKAIDSLIDLTNDRDKFEIPSSVIYAQHKFMWAKAGIPEEKEMVLAHFRTFTSELERDFLSESNTSVNDKRDETQRLLAKCHFKQGEWQRTLLDNWSLEGASGVLHSLQLATQYDKAWYKAWHTWALMNFEVAEHLASATIYEEKRFLPLHVNQAIKGFYWSISLHKESALQDVLRILTLWFKHGSIDEISHVVADGFSHVDIDTWLDVIPQIIARIQTPNHRIRQNIKSLLNEVGRHHPQALVYPLSVASKSSSESRKKVAVDLMNEMKSHSISIVEQALLVGQELIRVAMLWYDQWFEGLEEASRIYKIANDPAGMIAHLDRLHDMVEREPVHPDRRTPQEEMFVQAFGQYLREARKYGNKFRTYRNIRDMEQAYEIYVAVYERLALQRNNTTSLDLQYVSPMLAKAKNLELAVPGSYSSRKDIVYIVNFTNKLSVFTSKQRPRKMSIRGSDGVDYQFLLKGHEDLRQDERAMQLFSLVNTLLSADVPSHKRRLQIRHYPVVPIGPNVGLVGIVEESDTLNELIRAYRRAKDLRYELEYNVMLRMEPKYETQPLKRKVEVFEYAMEICTGKDIDRSLWDNSASSEHWLERRNTYTQSLAVGSMVGHILGLGDRHPGNIMLERTTGKVVHIDFGDCFEVAMLRKEFPEKVPFRLTRMLRRAMEVSGVEGTFRNTCEISMRVLRENRESLMAVLEAFVYDPLINWRLEVDNYRVEGLDTNIQPEQFVRDAAGDPQGPNRRMRTDENDIFNADLGTPWETEQEVRNERALAAINRVKLKLSGRDFEPEEELTVEQQVRKLIQQATSIENLCQHFPGWCAYW</sequence>
<dbReference type="InterPro" id="IPR026683">
    <property type="entry name" value="TOR_cat"/>
</dbReference>
<dbReference type="Pfam" id="PF00454">
    <property type="entry name" value="PI3_PI4_kinase"/>
    <property type="match status" value="1"/>
</dbReference>
<keyword evidence="4 9" id="KW-0547">Nucleotide-binding</keyword>
<dbReference type="Gene3D" id="1.25.10.10">
    <property type="entry name" value="Leucine-rich Repeat Variant"/>
    <property type="match status" value="3"/>
</dbReference>
<organism evidence="14 15">
    <name type="scientific">Schizopora paradoxa</name>
    <dbReference type="NCBI Taxonomy" id="27342"/>
    <lineage>
        <taxon>Eukaryota</taxon>
        <taxon>Fungi</taxon>
        <taxon>Dikarya</taxon>
        <taxon>Basidiomycota</taxon>
        <taxon>Agaricomycotina</taxon>
        <taxon>Agaricomycetes</taxon>
        <taxon>Hymenochaetales</taxon>
        <taxon>Schizoporaceae</taxon>
        <taxon>Schizopora</taxon>
    </lineage>
</organism>
<dbReference type="InterPro" id="IPR057564">
    <property type="entry name" value="HEAT_ATR"/>
</dbReference>
<feature type="domain" description="FATC" evidence="13">
    <location>
        <begin position="2329"/>
        <end position="2361"/>
    </location>
</feature>
<protein>
    <recommendedName>
        <fullName evidence="9">Serine/threonine-protein kinase TOR</fullName>
        <ecNumber evidence="9">2.7.11.1</ecNumber>
    </recommendedName>
</protein>
<dbReference type="EMBL" id="KQ085895">
    <property type="protein sequence ID" value="KLO18342.1"/>
    <property type="molecule type" value="Genomic_DNA"/>
</dbReference>
<dbReference type="GO" id="GO:0031932">
    <property type="term" value="C:TORC2 complex"/>
    <property type="evidence" value="ECO:0007669"/>
    <property type="project" value="TreeGrafter"/>
</dbReference>
<dbReference type="InterPro" id="IPR003151">
    <property type="entry name" value="PIK-rel_kinase_FAT"/>
</dbReference>
<evidence type="ECO:0000256" key="4">
    <source>
        <dbReference type="ARBA" id="ARBA00022741"/>
    </source>
</evidence>
<dbReference type="GO" id="GO:0004674">
    <property type="term" value="F:protein serine/threonine kinase activity"/>
    <property type="evidence" value="ECO:0007669"/>
    <property type="project" value="UniProtKB-KW"/>
</dbReference>
<evidence type="ECO:0000256" key="8">
    <source>
        <dbReference type="ARBA" id="ARBA00048679"/>
    </source>
</evidence>
<dbReference type="InterPro" id="IPR014009">
    <property type="entry name" value="PIK_FAT"/>
</dbReference>
<dbReference type="FunFam" id="1.10.1070.11:FF:000029">
    <property type="entry name" value="Serine/threonine-protein kinase TOR"/>
    <property type="match status" value="1"/>
</dbReference>
<dbReference type="CDD" id="cd05169">
    <property type="entry name" value="PIKKc_TOR"/>
    <property type="match status" value="1"/>
</dbReference>
<dbReference type="GO" id="GO:0044877">
    <property type="term" value="F:protein-containing complex binding"/>
    <property type="evidence" value="ECO:0007669"/>
    <property type="project" value="InterPro"/>
</dbReference>
<evidence type="ECO:0000256" key="10">
    <source>
        <dbReference type="SAM" id="MobiDB-lite"/>
    </source>
</evidence>
<dbReference type="Gene3D" id="3.30.1010.10">
    <property type="entry name" value="Phosphatidylinositol 3-kinase Catalytic Subunit, Chain A, domain 4"/>
    <property type="match status" value="1"/>
</dbReference>
<dbReference type="GO" id="GO:0005524">
    <property type="term" value="F:ATP binding"/>
    <property type="evidence" value="ECO:0007669"/>
    <property type="project" value="UniProtKB-KW"/>
</dbReference>
<evidence type="ECO:0000256" key="3">
    <source>
        <dbReference type="ARBA" id="ARBA00022737"/>
    </source>
</evidence>
<feature type="compositionally biased region" description="Low complexity" evidence="10">
    <location>
        <begin position="806"/>
        <end position="822"/>
    </location>
</feature>
<dbReference type="InParanoid" id="A0A0H2S325"/>
<dbReference type="STRING" id="27342.A0A0H2S325"/>
<dbReference type="InterPro" id="IPR036940">
    <property type="entry name" value="PI3/4_kinase_cat_sf"/>
</dbReference>
<dbReference type="InterPro" id="IPR009076">
    <property type="entry name" value="FRB_dom"/>
</dbReference>
<keyword evidence="5 9" id="KW-0418">Kinase</keyword>
<feature type="region of interest" description="Disordered" evidence="10">
    <location>
        <begin position="802"/>
        <end position="822"/>
    </location>
</feature>
<dbReference type="GO" id="GO:0106310">
    <property type="term" value="F:protein serine kinase activity"/>
    <property type="evidence" value="ECO:0007669"/>
    <property type="project" value="RHEA"/>
</dbReference>
<dbReference type="InterPro" id="IPR050517">
    <property type="entry name" value="DDR_Repair_Kinase"/>
</dbReference>
<comment type="similarity">
    <text evidence="1 9">Belongs to the PI3/PI4-kinase family.</text>
</comment>
<dbReference type="SMART" id="SM01343">
    <property type="entry name" value="FATC"/>
    <property type="match status" value="1"/>
</dbReference>
<dbReference type="Pfam" id="PF02259">
    <property type="entry name" value="FAT"/>
    <property type="match status" value="1"/>
</dbReference>
<dbReference type="SMART" id="SM01346">
    <property type="entry name" value="DUF3385"/>
    <property type="match status" value="1"/>
</dbReference>
<dbReference type="InterPro" id="IPR000403">
    <property type="entry name" value="PI3/4_kinase_cat_dom"/>
</dbReference>
<dbReference type="InterPro" id="IPR036738">
    <property type="entry name" value="FRB_sf"/>
</dbReference>
<feature type="domain" description="FAT" evidence="12">
    <location>
        <begin position="1250"/>
        <end position="1794"/>
    </location>
</feature>
<feature type="domain" description="PI3K/PI4K catalytic" evidence="11">
    <location>
        <begin position="1973"/>
        <end position="2287"/>
    </location>
</feature>
<dbReference type="InterPro" id="IPR011009">
    <property type="entry name" value="Kinase-like_dom_sf"/>
</dbReference>
<evidence type="ECO:0000256" key="5">
    <source>
        <dbReference type="ARBA" id="ARBA00022777"/>
    </source>
</evidence>
<dbReference type="SMART" id="SM00146">
    <property type="entry name" value="PI3Kc"/>
    <property type="match status" value="1"/>
</dbReference>
<dbReference type="GO" id="GO:0031931">
    <property type="term" value="C:TORC1 complex"/>
    <property type="evidence" value="ECO:0007669"/>
    <property type="project" value="TreeGrafter"/>
</dbReference>
<keyword evidence="6 9" id="KW-0067">ATP-binding</keyword>
<evidence type="ECO:0000256" key="2">
    <source>
        <dbReference type="ARBA" id="ARBA00022679"/>
    </source>
</evidence>
<evidence type="ECO:0000259" key="11">
    <source>
        <dbReference type="PROSITE" id="PS50290"/>
    </source>
</evidence>
<comment type="catalytic activity">
    <reaction evidence="8">
        <text>L-seryl-[protein] + ATP = O-phospho-L-seryl-[protein] + ADP + H(+)</text>
        <dbReference type="Rhea" id="RHEA:17989"/>
        <dbReference type="Rhea" id="RHEA-COMP:9863"/>
        <dbReference type="Rhea" id="RHEA-COMP:11604"/>
        <dbReference type="ChEBI" id="CHEBI:15378"/>
        <dbReference type="ChEBI" id="CHEBI:29999"/>
        <dbReference type="ChEBI" id="CHEBI:30616"/>
        <dbReference type="ChEBI" id="CHEBI:83421"/>
        <dbReference type="ChEBI" id="CHEBI:456216"/>
        <dbReference type="EC" id="2.7.11.1"/>
    </reaction>
</comment>
<comment type="catalytic activity">
    <reaction evidence="7 9">
        <text>L-threonyl-[protein] + ATP = O-phospho-L-threonyl-[protein] + ADP + H(+)</text>
        <dbReference type="Rhea" id="RHEA:46608"/>
        <dbReference type="Rhea" id="RHEA-COMP:11060"/>
        <dbReference type="Rhea" id="RHEA-COMP:11605"/>
        <dbReference type="ChEBI" id="CHEBI:15378"/>
        <dbReference type="ChEBI" id="CHEBI:30013"/>
        <dbReference type="ChEBI" id="CHEBI:30616"/>
        <dbReference type="ChEBI" id="CHEBI:61977"/>
        <dbReference type="ChEBI" id="CHEBI:456216"/>
        <dbReference type="EC" id="2.7.11.1"/>
    </reaction>
</comment>
<dbReference type="OrthoDB" id="381190at2759"/>
<evidence type="ECO:0000256" key="9">
    <source>
        <dbReference type="RuleBase" id="RU364109"/>
    </source>
</evidence>
<accession>A0A0H2S325</accession>
<evidence type="ECO:0000313" key="15">
    <source>
        <dbReference type="Proteomes" id="UP000053477"/>
    </source>
</evidence>
<evidence type="ECO:0000256" key="6">
    <source>
        <dbReference type="ARBA" id="ARBA00022840"/>
    </source>
</evidence>
<dbReference type="SUPFAM" id="SSF56112">
    <property type="entry name" value="Protein kinase-like (PK-like)"/>
    <property type="match status" value="1"/>
</dbReference>